<reference evidence="2 3" key="1">
    <citation type="submission" date="2018-05" db="EMBL/GenBank/DDBJ databases">
        <title>Genomic Encyclopedia of Type Strains, Phase IV (KMG-V): Genome sequencing to study the core and pangenomes of soil and plant-associated prokaryotes.</title>
        <authorList>
            <person name="Whitman W."/>
        </authorList>
    </citation>
    <scope>NUCLEOTIDE SEQUENCE [LARGE SCALE GENOMIC DNA]</scope>
    <source>
        <strain evidence="2 3">SCZa-39</strain>
    </source>
</reference>
<evidence type="ECO:0000256" key="1">
    <source>
        <dbReference type="SAM" id="Phobius"/>
    </source>
</evidence>
<keyword evidence="1" id="KW-1133">Transmembrane helix</keyword>
<feature type="transmembrane region" description="Helical" evidence="1">
    <location>
        <begin position="480"/>
        <end position="502"/>
    </location>
</feature>
<proteinExistence type="predicted"/>
<dbReference type="EMBL" id="QEOB01000010">
    <property type="protein sequence ID" value="PVX81812.1"/>
    <property type="molecule type" value="Genomic_DNA"/>
</dbReference>
<keyword evidence="3" id="KW-1185">Reference proteome</keyword>
<organism evidence="2 3">
    <name type="scientific">Paraburkholderia unamae</name>
    <dbReference type="NCBI Taxonomy" id="219649"/>
    <lineage>
        <taxon>Bacteria</taxon>
        <taxon>Pseudomonadati</taxon>
        <taxon>Pseudomonadota</taxon>
        <taxon>Betaproteobacteria</taxon>
        <taxon>Burkholderiales</taxon>
        <taxon>Burkholderiaceae</taxon>
        <taxon>Paraburkholderia</taxon>
    </lineage>
</organism>
<accession>A0ABX5KNP2</accession>
<evidence type="ECO:0000313" key="2">
    <source>
        <dbReference type="EMBL" id="PVX81812.1"/>
    </source>
</evidence>
<feature type="transmembrane region" description="Helical" evidence="1">
    <location>
        <begin position="341"/>
        <end position="360"/>
    </location>
</feature>
<evidence type="ECO:0000313" key="3">
    <source>
        <dbReference type="Proteomes" id="UP000245712"/>
    </source>
</evidence>
<dbReference type="RefSeq" id="WP_116612088.1">
    <property type="nucleotide sequence ID" value="NZ_QEOB01000010.1"/>
</dbReference>
<dbReference type="Proteomes" id="UP000245712">
    <property type="component" value="Unassembled WGS sequence"/>
</dbReference>
<comment type="caution">
    <text evidence="2">The sequence shown here is derived from an EMBL/GenBank/DDBJ whole genome shotgun (WGS) entry which is preliminary data.</text>
</comment>
<feature type="transmembrane region" description="Helical" evidence="1">
    <location>
        <begin position="301"/>
        <end position="321"/>
    </location>
</feature>
<gene>
    <name evidence="2" type="ORF">C7402_110216</name>
</gene>
<sequence length="627" mass="68132">MQASYRQAHVPAVFGVAVAAQATNSFVEDLLGALEPSFTHTDWIVVVANGTDCVHVLARNAAGTLVERERVDPRASLPPDEDIAPDVASATYLLRSCAVVFVATGAAAPPGTLRKALDDHAGALPLNTPNAGNQVSVFSLPEPAPIVRVPDDLPLPRLSADAARAIDGLRARPARVAASLLYGEREVKAPKHDPALALFRTREVLRQWASIEEFNRDARAAEAEHGARGAVPDGSPLGERAKALGSLGVTPEPRPDLAAMNRAFVAADQLSGERQREWSRLRLTEVKALAGGFASAWPRMLSLFVLAIVAAFSLAVASEFAETSPFPHGLLPESLERLPGSLFFIAYASILLFGLGRLILHRARRIEGRHQDYRLLAEGLRIQFFWSATAPYGSEASGAMRSYVADHIPLARRSAMFWVRAALHAIRFSAAPARGLYADAPQRAQAEWDSIAKSLIEHQLHYGENTLLTRRRAALRRLHIWSRVCLVTFLLCLGVLLARAVVQVVESLHGGLLPEAIVQLFEHPTAGHWFVVGMVVSLVISLSAGEAAEGFGLEAEIRRGEATNAMLLSAQCHWGATKEAAAADPRGLARAVKQREKLLFDLGRLMIDDYTEWFHIHRERPAQPIHG</sequence>
<protein>
    <submittedName>
        <fullName evidence="2">Uncharacterized protein</fullName>
    </submittedName>
</protein>
<name>A0ABX5KNP2_9BURK</name>
<keyword evidence="1" id="KW-0472">Membrane</keyword>
<keyword evidence="1" id="KW-0812">Transmembrane</keyword>